<name>A0A9Q4QTR3_XYLFS</name>
<dbReference type="AlphaFoldDB" id="A0A9Q4QTR3"/>
<protein>
    <submittedName>
        <fullName evidence="1">Uncharacterized protein</fullName>
    </submittedName>
</protein>
<evidence type="ECO:0000313" key="1">
    <source>
        <dbReference type="EMBL" id="MRU24896.1"/>
    </source>
</evidence>
<gene>
    <name evidence="1" type="ORF">FG476_12810</name>
</gene>
<dbReference type="EMBL" id="VDCJ01000353">
    <property type="protein sequence ID" value="MRU24896.1"/>
    <property type="molecule type" value="Genomic_DNA"/>
</dbReference>
<proteinExistence type="predicted"/>
<evidence type="ECO:0000313" key="2">
    <source>
        <dbReference type="Proteomes" id="UP000474061"/>
    </source>
</evidence>
<organism evidence="1 2">
    <name type="scientific">Xylella fastidiosa subsp. multiplex</name>
    <dbReference type="NCBI Taxonomy" id="644357"/>
    <lineage>
        <taxon>Bacteria</taxon>
        <taxon>Pseudomonadati</taxon>
        <taxon>Pseudomonadota</taxon>
        <taxon>Gammaproteobacteria</taxon>
        <taxon>Lysobacterales</taxon>
        <taxon>Lysobacteraceae</taxon>
        <taxon>Xylella</taxon>
    </lineage>
</organism>
<comment type="caution">
    <text evidence="1">The sequence shown here is derived from an EMBL/GenBank/DDBJ whole genome shotgun (WGS) entry which is preliminary data.</text>
</comment>
<accession>A0A9Q4QTR3</accession>
<dbReference type="Proteomes" id="UP000474061">
    <property type="component" value="Unassembled WGS sequence"/>
</dbReference>
<reference evidence="1" key="1">
    <citation type="submission" date="2019-05" db="EMBL/GenBank/DDBJ databases">
        <authorList>
            <person name="Castillo A."/>
            <person name="Giampetruzzi A."/>
            <person name="Landa B."/>
            <person name="Saponari M."/>
            <person name="Almeida R.P.P."/>
            <person name="Moralejo E."/>
            <person name="Marco-Noales E."/>
            <person name="Velasco-Amo M.P."/>
            <person name="Roman-Ecija M."/>
            <person name="Navarro I."/>
            <person name="Monterde A."/>
            <person name="Barbe S."/>
        </authorList>
    </citation>
    <scope>NUCLEOTIDE SEQUENCE</scope>
    <source>
        <strain evidence="1">XYL1981</strain>
    </source>
</reference>
<sequence length="99" mass="11383">MLETMAAFYDTGKAATHYSLLLPWNALNKPHMPRLNHSYSSTATHRYTCNTLRMRGSSNTMTDHVHLFEYTDIHHPMHALMPTTHTHIATPTHPASWQQ</sequence>
<reference evidence="1" key="2">
    <citation type="journal article" date="2020" name="Appl. Environ. Microbiol.">
        <title>Multiple intercontinental introductions associated with the emergence of a plant pathogen in Europe.</title>
        <authorList>
            <person name="Landa B.B."/>
            <person name="Castillo A.I."/>
            <person name="Giampetruzzi A."/>
            <person name="Kahn A."/>
            <person name="Roman-Ecija M."/>
            <person name="Velasco-Amo M.P."/>
            <person name="Navas-Cortes J.A."/>
            <person name="Marco-Noales E."/>
            <person name="Barbe S."/>
            <person name="Moralejo E."/>
            <person name="Coletta-Filho H.D."/>
            <person name="Saldarelli P."/>
            <person name="Saponari M."/>
            <person name="Almeida R.P.P."/>
        </authorList>
    </citation>
    <scope>NUCLEOTIDE SEQUENCE</scope>
    <source>
        <strain evidence="1">XYL1981</strain>
    </source>
</reference>